<proteinExistence type="predicted"/>
<gene>
    <name evidence="1" type="ORF">ASZ90_016648</name>
</gene>
<name>A0A0W8ELB7_9ZZZZ</name>
<accession>A0A0W8ELB7</accession>
<organism evidence="1">
    <name type="scientific">hydrocarbon metagenome</name>
    <dbReference type="NCBI Taxonomy" id="938273"/>
    <lineage>
        <taxon>unclassified sequences</taxon>
        <taxon>metagenomes</taxon>
        <taxon>ecological metagenomes</taxon>
    </lineage>
</organism>
<sequence length="143" mass="15716">MFIIPGVNTNPTDIAGLRAAIAQIHPDRVQLNTLDRPGSEGWVRPATAGELAQVRDMLGLTGVEAVKPVSYGPSHLNHRADAGSDLVSRVHELLKRRPSTVEDIAALFGLHKNEVQKILRDLEVMTPVASQREERGVFYFCPE</sequence>
<dbReference type="EMBL" id="LNQE01001754">
    <property type="protein sequence ID" value="KUG09234.1"/>
    <property type="molecule type" value="Genomic_DNA"/>
</dbReference>
<evidence type="ECO:0000313" key="1">
    <source>
        <dbReference type="EMBL" id="KUG09234.1"/>
    </source>
</evidence>
<comment type="caution">
    <text evidence="1">The sequence shown here is derived from an EMBL/GenBank/DDBJ whole genome shotgun (WGS) entry which is preliminary data.</text>
</comment>
<dbReference type="InterPro" id="IPR036390">
    <property type="entry name" value="WH_DNA-bd_sf"/>
</dbReference>
<reference evidence="1" key="1">
    <citation type="journal article" date="2015" name="Proc. Natl. Acad. Sci. U.S.A.">
        <title>Networks of energetic and metabolic interactions define dynamics in microbial communities.</title>
        <authorList>
            <person name="Embree M."/>
            <person name="Liu J.K."/>
            <person name="Al-Bassam M.M."/>
            <person name="Zengler K."/>
        </authorList>
    </citation>
    <scope>NUCLEOTIDE SEQUENCE</scope>
</reference>
<dbReference type="SUPFAM" id="SSF46785">
    <property type="entry name" value="Winged helix' DNA-binding domain"/>
    <property type="match status" value="1"/>
</dbReference>
<protein>
    <submittedName>
        <fullName evidence="1">Fe-s oxidoreductase</fullName>
    </submittedName>
</protein>
<dbReference type="AlphaFoldDB" id="A0A0W8ELB7"/>